<dbReference type="KEGG" id="ffu:CLAFUR5_12792"/>
<dbReference type="Proteomes" id="UP000756132">
    <property type="component" value="Chromosome 11"/>
</dbReference>
<dbReference type="SUPFAM" id="SSF54518">
    <property type="entry name" value="Tubby C-terminal domain-like"/>
    <property type="match status" value="1"/>
</dbReference>
<protein>
    <submittedName>
        <fullName evidence="2">Uncharacterized protein</fullName>
    </submittedName>
</protein>
<dbReference type="Gene3D" id="2.40.160.200">
    <property type="entry name" value="LURP1-related"/>
    <property type="match status" value="1"/>
</dbReference>
<gene>
    <name evidence="2" type="ORF">CLAFUR5_12792</name>
</gene>
<accession>A0A9Q8PJS5</accession>
<dbReference type="InterPro" id="IPR038595">
    <property type="entry name" value="LOR_sf"/>
</dbReference>
<organism evidence="2 3">
    <name type="scientific">Passalora fulva</name>
    <name type="common">Tomato leaf mold</name>
    <name type="synonym">Cladosporium fulvum</name>
    <dbReference type="NCBI Taxonomy" id="5499"/>
    <lineage>
        <taxon>Eukaryota</taxon>
        <taxon>Fungi</taxon>
        <taxon>Dikarya</taxon>
        <taxon>Ascomycota</taxon>
        <taxon>Pezizomycotina</taxon>
        <taxon>Dothideomycetes</taxon>
        <taxon>Dothideomycetidae</taxon>
        <taxon>Mycosphaerellales</taxon>
        <taxon>Mycosphaerellaceae</taxon>
        <taxon>Fulvia</taxon>
    </lineage>
</organism>
<reference evidence="2" key="2">
    <citation type="journal article" date="2022" name="Microb. Genom.">
        <title>A chromosome-scale genome assembly of the tomato pathogen Cladosporium fulvum reveals a compartmentalized genome architecture and the presence of a dispensable chromosome.</title>
        <authorList>
            <person name="Zaccaron A.Z."/>
            <person name="Chen L.H."/>
            <person name="Samaras A."/>
            <person name="Stergiopoulos I."/>
        </authorList>
    </citation>
    <scope>NUCLEOTIDE SEQUENCE</scope>
    <source>
        <strain evidence="2">Race5_Kim</strain>
    </source>
</reference>
<comment type="similarity">
    <text evidence="1">Belongs to the LOR family.</text>
</comment>
<dbReference type="Pfam" id="PF04525">
    <property type="entry name" value="LOR"/>
    <property type="match status" value="1"/>
</dbReference>
<dbReference type="InterPro" id="IPR025659">
    <property type="entry name" value="Tubby-like_C"/>
</dbReference>
<dbReference type="OrthoDB" id="97518at2759"/>
<reference evidence="2" key="1">
    <citation type="submission" date="2021-12" db="EMBL/GenBank/DDBJ databases">
        <authorList>
            <person name="Zaccaron A."/>
            <person name="Stergiopoulos I."/>
        </authorList>
    </citation>
    <scope>NUCLEOTIDE SEQUENCE</scope>
    <source>
        <strain evidence="2">Race5_Kim</strain>
    </source>
</reference>
<evidence type="ECO:0000256" key="1">
    <source>
        <dbReference type="ARBA" id="ARBA00005437"/>
    </source>
</evidence>
<name>A0A9Q8PJS5_PASFU</name>
<dbReference type="RefSeq" id="XP_047768109.1">
    <property type="nucleotide sequence ID" value="XM_047911940.1"/>
</dbReference>
<dbReference type="EMBL" id="CP090173">
    <property type="protein sequence ID" value="UJO23743.1"/>
    <property type="molecule type" value="Genomic_DNA"/>
</dbReference>
<sequence length="195" mass="21745">MSDQVLREESICSEPTILTVTQKEWSWLKKTDRGFSISDQKDGTLMFMVDTKTAGKFRLVSDSSGDPVFKLERNVLSKGSGWILKSTSDDNMILLSIRYSWVRPHISDVTFGPKGSSEPSYTIKARDLWSGTLDIIELATSTVAATIQCTNMKSNILSSFKTSPPVWSVKITQGIDVALQSSYVPRTRSRKVIIL</sequence>
<evidence type="ECO:0000313" key="3">
    <source>
        <dbReference type="Proteomes" id="UP000756132"/>
    </source>
</evidence>
<dbReference type="InterPro" id="IPR007612">
    <property type="entry name" value="LOR"/>
</dbReference>
<keyword evidence="3" id="KW-1185">Reference proteome</keyword>
<dbReference type="AlphaFoldDB" id="A0A9Q8PJS5"/>
<evidence type="ECO:0000313" key="2">
    <source>
        <dbReference type="EMBL" id="UJO23743.1"/>
    </source>
</evidence>
<dbReference type="GeneID" id="71992670"/>
<proteinExistence type="inferred from homology"/>